<dbReference type="GO" id="GO:0008270">
    <property type="term" value="F:zinc ion binding"/>
    <property type="evidence" value="ECO:0007669"/>
    <property type="project" value="UniProtKB-UniRule"/>
</dbReference>
<dbReference type="EC" id="4.2.1.1" evidence="2 8"/>
<feature type="binding site" evidence="7">
    <location>
        <position position="163"/>
    </location>
    <ligand>
        <name>Zn(2+)</name>
        <dbReference type="ChEBI" id="CHEBI:29105"/>
    </ligand>
</feature>
<evidence type="ECO:0000256" key="4">
    <source>
        <dbReference type="ARBA" id="ARBA00022833"/>
    </source>
</evidence>
<dbReference type="CDD" id="cd00883">
    <property type="entry name" value="beta_CA_cladeA"/>
    <property type="match status" value="1"/>
</dbReference>
<reference evidence="9" key="1">
    <citation type="journal article" date="2023" name="Genome Biol. Evol.">
        <title>First Whole Genome Sequence and Flow Cytometry Genome Size Data for the Lichen-Forming Fungus Ramalina farinacea (Ascomycota).</title>
        <authorList>
            <person name="Llewellyn T."/>
            <person name="Mian S."/>
            <person name="Hill R."/>
            <person name="Leitch I.J."/>
            <person name="Gaya E."/>
        </authorList>
    </citation>
    <scope>NUCLEOTIDE SEQUENCE</scope>
    <source>
        <strain evidence="9">LIQ254RAFAR</strain>
    </source>
</reference>
<evidence type="ECO:0000313" key="9">
    <source>
        <dbReference type="EMBL" id="MDI1492004.1"/>
    </source>
</evidence>
<evidence type="ECO:0000256" key="7">
    <source>
        <dbReference type="PIRSR" id="PIRSR601765-1"/>
    </source>
</evidence>
<dbReference type="GO" id="GO:0005737">
    <property type="term" value="C:cytoplasm"/>
    <property type="evidence" value="ECO:0007669"/>
    <property type="project" value="TreeGrafter"/>
</dbReference>
<feature type="binding site" evidence="7">
    <location>
        <position position="160"/>
    </location>
    <ligand>
        <name>Zn(2+)</name>
        <dbReference type="ChEBI" id="CHEBI:29105"/>
    </ligand>
</feature>
<keyword evidence="4 7" id="KW-0862">Zinc</keyword>
<organism evidence="9 10">
    <name type="scientific">Ramalina farinacea</name>
    <dbReference type="NCBI Taxonomy" id="258253"/>
    <lineage>
        <taxon>Eukaryota</taxon>
        <taxon>Fungi</taxon>
        <taxon>Dikarya</taxon>
        <taxon>Ascomycota</taxon>
        <taxon>Pezizomycotina</taxon>
        <taxon>Lecanoromycetes</taxon>
        <taxon>OSLEUM clade</taxon>
        <taxon>Lecanoromycetidae</taxon>
        <taxon>Lecanorales</taxon>
        <taxon>Lecanorineae</taxon>
        <taxon>Ramalinaceae</taxon>
        <taxon>Ramalina</taxon>
    </lineage>
</organism>
<evidence type="ECO:0000256" key="8">
    <source>
        <dbReference type="RuleBase" id="RU003956"/>
    </source>
</evidence>
<dbReference type="GO" id="GO:0071244">
    <property type="term" value="P:cellular response to carbon dioxide"/>
    <property type="evidence" value="ECO:0007669"/>
    <property type="project" value="TreeGrafter"/>
</dbReference>
<evidence type="ECO:0000256" key="6">
    <source>
        <dbReference type="ARBA" id="ARBA00048348"/>
    </source>
</evidence>
<evidence type="ECO:0000256" key="1">
    <source>
        <dbReference type="ARBA" id="ARBA00006217"/>
    </source>
</evidence>
<comment type="function">
    <text evidence="8">Reversible hydration of carbon dioxide.</text>
</comment>
<comment type="cofactor">
    <cofactor evidence="7">
        <name>Zn(2+)</name>
        <dbReference type="ChEBI" id="CHEBI:29105"/>
    </cofactor>
    <text evidence="7">Binds 1 zinc ion per subunit.</text>
</comment>
<dbReference type="InterPro" id="IPR001765">
    <property type="entry name" value="Carbonic_anhydrase"/>
</dbReference>
<dbReference type="InterPro" id="IPR036874">
    <property type="entry name" value="Carbonic_anhydrase_sf"/>
</dbReference>
<accession>A0AA43QUV1</accession>
<keyword evidence="10" id="KW-1185">Reference proteome</keyword>
<dbReference type="PANTHER" id="PTHR11002">
    <property type="entry name" value="CARBONIC ANHYDRASE"/>
    <property type="match status" value="1"/>
</dbReference>
<feature type="binding site" evidence="7">
    <location>
        <position position="104"/>
    </location>
    <ligand>
        <name>Zn(2+)</name>
        <dbReference type="ChEBI" id="CHEBI:29105"/>
    </ligand>
</feature>
<keyword evidence="5 8" id="KW-0456">Lyase</keyword>
<evidence type="ECO:0000256" key="5">
    <source>
        <dbReference type="ARBA" id="ARBA00023239"/>
    </source>
</evidence>
<dbReference type="GO" id="GO:0034599">
    <property type="term" value="P:cellular response to oxidative stress"/>
    <property type="evidence" value="ECO:0007669"/>
    <property type="project" value="TreeGrafter"/>
</dbReference>
<protein>
    <recommendedName>
        <fullName evidence="2 8">Carbonic anhydrase</fullName>
        <ecNumber evidence="2 8">4.2.1.1</ecNumber>
    </recommendedName>
    <alternativeName>
        <fullName evidence="8">Carbonate dehydratase</fullName>
    </alternativeName>
</protein>
<sequence length="271" mass="29074">MATNGMSLLFRLPATLRPAAYRTAQGRAKSQLSSLAPSNANQCRTFTTNAPRLGSTPDRATDCDACTAALQSNRKWAQDATTKDPELFDKLSKGQSPPILWLGCSDSRCPETTLLGLKPGDVFVHRNIANVLHPGDLSSQSVIYYAVGALKVKHVVVCGHTSCGGVAGALGNSTLGPLDMWLEPVRELRAKNAKVWEGLDDKEKALKLVEANVRAGVDVVRKTPTVIEAMKSRGLTVHGMIYNIASGQLEELDVSEGEEQKSVREAAFSTA</sequence>
<dbReference type="Proteomes" id="UP001161017">
    <property type="component" value="Unassembled WGS sequence"/>
</dbReference>
<evidence type="ECO:0000256" key="2">
    <source>
        <dbReference type="ARBA" id="ARBA00012925"/>
    </source>
</evidence>
<comment type="caution">
    <text evidence="9">The sequence shown here is derived from an EMBL/GenBank/DDBJ whole genome shotgun (WGS) entry which is preliminary data.</text>
</comment>
<evidence type="ECO:0000313" key="10">
    <source>
        <dbReference type="Proteomes" id="UP001161017"/>
    </source>
</evidence>
<dbReference type="Gene3D" id="3.40.1050.10">
    <property type="entry name" value="Carbonic anhydrase"/>
    <property type="match status" value="1"/>
</dbReference>
<gene>
    <name evidence="9" type="ORF">OHK93_003215</name>
</gene>
<dbReference type="SMART" id="SM00947">
    <property type="entry name" value="Pro_CA"/>
    <property type="match status" value="1"/>
</dbReference>
<keyword evidence="3 7" id="KW-0479">Metal-binding</keyword>
<dbReference type="SUPFAM" id="SSF53056">
    <property type="entry name" value="beta-carbonic anhydrase, cab"/>
    <property type="match status" value="1"/>
</dbReference>
<dbReference type="GO" id="GO:0004089">
    <property type="term" value="F:carbonate dehydratase activity"/>
    <property type="evidence" value="ECO:0007669"/>
    <property type="project" value="UniProtKB-UniRule"/>
</dbReference>
<comment type="similarity">
    <text evidence="1 8">Belongs to the beta-class carbonic anhydrase family.</text>
</comment>
<dbReference type="EMBL" id="JAPUFD010000016">
    <property type="protein sequence ID" value="MDI1492004.1"/>
    <property type="molecule type" value="Genomic_DNA"/>
</dbReference>
<feature type="binding site" evidence="7">
    <location>
        <position position="106"/>
    </location>
    <ligand>
        <name>Zn(2+)</name>
        <dbReference type="ChEBI" id="CHEBI:29105"/>
    </ligand>
</feature>
<dbReference type="PANTHER" id="PTHR11002:SF76">
    <property type="entry name" value="CARBONIC ANHYDRASE"/>
    <property type="match status" value="1"/>
</dbReference>
<evidence type="ECO:0000256" key="3">
    <source>
        <dbReference type="ARBA" id="ARBA00022723"/>
    </source>
</evidence>
<dbReference type="Pfam" id="PF00484">
    <property type="entry name" value="Pro_CA"/>
    <property type="match status" value="1"/>
</dbReference>
<proteinExistence type="inferred from homology"/>
<comment type="catalytic activity">
    <reaction evidence="6 8">
        <text>hydrogencarbonate + H(+) = CO2 + H2O</text>
        <dbReference type="Rhea" id="RHEA:10748"/>
        <dbReference type="ChEBI" id="CHEBI:15377"/>
        <dbReference type="ChEBI" id="CHEBI:15378"/>
        <dbReference type="ChEBI" id="CHEBI:16526"/>
        <dbReference type="ChEBI" id="CHEBI:17544"/>
        <dbReference type="EC" id="4.2.1.1"/>
    </reaction>
</comment>
<name>A0AA43QUV1_9LECA</name>
<dbReference type="AlphaFoldDB" id="A0AA43QUV1"/>